<evidence type="ECO:0000313" key="1">
    <source>
        <dbReference type="EMBL" id="DAE30110.1"/>
    </source>
</evidence>
<name>A0A8S5RFE4_9VIRU</name>
<proteinExistence type="predicted"/>
<protein>
    <submittedName>
        <fullName evidence="1">Uncharacterized protein</fullName>
    </submittedName>
</protein>
<sequence>MVDNSWAFELGNTIFYVVKSRAEPILQKKFPDVYITDEGETNQKPIFPTVYIHELSGLEQGQTLDGQTVNAVLETIQVDISSNTSGSDVRLVTATVANVFKELRFDAVGMPAYGKSDGIYTSTMRFRRLYGANDKIL</sequence>
<organism evidence="1">
    <name type="scientific">virus sp. ctQmo6</name>
    <dbReference type="NCBI Taxonomy" id="2827990"/>
    <lineage>
        <taxon>Viruses</taxon>
    </lineage>
</organism>
<reference evidence="1" key="1">
    <citation type="journal article" date="2021" name="Proc. Natl. Acad. Sci. U.S.A.">
        <title>A Catalog of Tens of Thousands of Viruses from Human Metagenomes Reveals Hidden Associations with Chronic Diseases.</title>
        <authorList>
            <person name="Tisza M.J."/>
            <person name="Buck C.B."/>
        </authorList>
    </citation>
    <scope>NUCLEOTIDE SEQUENCE</scope>
    <source>
        <strain evidence="1">CtQmo6</strain>
    </source>
</reference>
<accession>A0A8S5RFE4</accession>
<dbReference type="EMBL" id="BK059102">
    <property type="protein sequence ID" value="DAE30110.1"/>
    <property type="molecule type" value="Genomic_DNA"/>
</dbReference>